<evidence type="ECO:0000313" key="3">
    <source>
        <dbReference type="Proteomes" id="UP000237631"/>
    </source>
</evidence>
<feature type="transmembrane region" description="Helical" evidence="1">
    <location>
        <begin position="61"/>
        <end position="86"/>
    </location>
</feature>
<sequence>MATQRSHAGIHWRTPTVMLLSLIAAIALAVRHHFFYAAVEDSEVDTKSMRIAGLATTSQQINTSAGTAFAFFVKSFLVLTTSTAYFRLIFGLIQRSTFKLSMLDDWFSGPSNLFSLAYLSSYWRHPLLPLVALTIWLLPVCAIVAPVALTVRFGEIRPWRVESLHVASPAFESFALDAFTQGTVREHNDSAKFRLKYTGPDQEVTRIAQAVAFTGDILAITPPGLNTSWTTQLIAPSLSCENMNSTYREALKSNIRDVMNISATDTSQFSCRASGGYYADFYPCPVNDPAPLMFSYLAWFGAELPFYWLNVINSAASMTSGSDMFKRIEDYTLGVTVFPRAMHDYEGLYYRDNPRANDTLIDKMFQDAILLQCKFNWWNYTLRFAYEGVAQAQKVEILSHRQAHNITSYCLSDGRSLDLNSSDAGLMVDPGDCTFRNTDNSELTMPRVKEVLSYWSYTAVLTAFASVITGGQNAAEGTVPGSTILYGSNTNNLNTRVFSSVLSNTIELAPISGQSTLLNVSHSNATSDFAHHQALSLTRPQNSTAPSMNLSHALEELFFNTTISFASSEKLRYNLSSPLAPPPVDVTFKTYGNIYAYDSSKLWLTYGLAISVTVLNVILGLVSMFHTGASFTANFSSIIRIAKNASIDVNMTEPNLPGKDPCPKDVAEAQLVVDSRYDGMEGNNRGRNLGAISTTYKPVEQTVREVESEQESLRSS</sequence>
<feature type="transmembrane region" description="Helical" evidence="1">
    <location>
        <begin position="130"/>
        <end position="151"/>
    </location>
</feature>
<reference evidence="3" key="1">
    <citation type="journal article" date="2017" name="bioRxiv">
        <title>Conservation of a gene cluster reveals novel cercosporin biosynthetic mechanisms and extends production to the genus Colletotrichum.</title>
        <authorList>
            <person name="de Jonge R."/>
            <person name="Ebert M.K."/>
            <person name="Huitt-Roehl C.R."/>
            <person name="Pal P."/>
            <person name="Suttle J.C."/>
            <person name="Spanner R.E."/>
            <person name="Neubauer J.D."/>
            <person name="Jurick W.M.II."/>
            <person name="Stott K.A."/>
            <person name="Secor G.A."/>
            <person name="Thomma B.P.H.J."/>
            <person name="Van de Peer Y."/>
            <person name="Townsend C.A."/>
            <person name="Bolton M.D."/>
        </authorList>
    </citation>
    <scope>NUCLEOTIDE SEQUENCE [LARGE SCALE GENOMIC DNA]</scope>
    <source>
        <strain evidence="3">CBS538.71</strain>
    </source>
</reference>
<dbReference type="STRING" id="357750.A0A2S6CGL1"/>
<gene>
    <name evidence="2" type="ORF">CBER1_09267</name>
</gene>
<dbReference type="EMBL" id="PNEN01000442">
    <property type="protein sequence ID" value="PPJ58858.1"/>
    <property type="molecule type" value="Genomic_DNA"/>
</dbReference>
<proteinExistence type="predicted"/>
<keyword evidence="3" id="KW-1185">Reference proteome</keyword>
<organism evidence="2 3">
    <name type="scientific">Cercospora berteroae</name>
    <dbReference type="NCBI Taxonomy" id="357750"/>
    <lineage>
        <taxon>Eukaryota</taxon>
        <taxon>Fungi</taxon>
        <taxon>Dikarya</taxon>
        <taxon>Ascomycota</taxon>
        <taxon>Pezizomycotina</taxon>
        <taxon>Dothideomycetes</taxon>
        <taxon>Dothideomycetidae</taxon>
        <taxon>Mycosphaerellales</taxon>
        <taxon>Mycosphaerellaceae</taxon>
        <taxon>Cercospora</taxon>
    </lineage>
</organism>
<dbReference type="PANTHER" id="PTHR35041">
    <property type="entry name" value="MEDIATOR OF RNA POLYMERASE II TRANSCRIPTION SUBUNIT 1"/>
    <property type="match status" value="1"/>
</dbReference>
<dbReference type="OrthoDB" id="3650501at2759"/>
<dbReference type="PANTHER" id="PTHR35041:SF6">
    <property type="entry name" value="FORMYLMETHIONINE DEFORMYLASE-LIKE PROTEIN-RELATED"/>
    <property type="match status" value="1"/>
</dbReference>
<dbReference type="Proteomes" id="UP000237631">
    <property type="component" value="Unassembled WGS sequence"/>
</dbReference>
<dbReference type="AlphaFoldDB" id="A0A2S6CGL1"/>
<evidence type="ECO:0000256" key="1">
    <source>
        <dbReference type="SAM" id="Phobius"/>
    </source>
</evidence>
<keyword evidence="1" id="KW-1133">Transmembrane helix</keyword>
<feature type="transmembrane region" description="Helical" evidence="1">
    <location>
        <begin position="603"/>
        <end position="625"/>
    </location>
</feature>
<comment type="caution">
    <text evidence="2">The sequence shown here is derived from an EMBL/GenBank/DDBJ whole genome shotgun (WGS) entry which is preliminary data.</text>
</comment>
<keyword evidence="1" id="KW-0472">Membrane</keyword>
<evidence type="ECO:0000313" key="2">
    <source>
        <dbReference type="EMBL" id="PPJ58858.1"/>
    </source>
</evidence>
<name>A0A2S6CGL1_9PEZI</name>
<keyword evidence="1" id="KW-0812">Transmembrane</keyword>
<protein>
    <submittedName>
        <fullName evidence="2">Uncharacterized protein</fullName>
    </submittedName>
</protein>
<accession>A0A2S6CGL1</accession>